<dbReference type="InterPro" id="IPR001611">
    <property type="entry name" value="Leu-rich_rpt"/>
</dbReference>
<dbReference type="GO" id="GO:0005768">
    <property type="term" value="C:endosome"/>
    <property type="evidence" value="ECO:0007669"/>
    <property type="project" value="TreeGrafter"/>
</dbReference>
<dbReference type="Pfam" id="PF10250">
    <property type="entry name" value="O-FucT"/>
    <property type="match status" value="1"/>
</dbReference>
<keyword evidence="5" id="KW-0808">Transferase</keyword>
<dbReference type="Gene3D" id="3.80.10.10">
    <property type="entry name" value="Ribonuclease Inhibitor"/>
    <property type="match status" value="1"/>
</dbReference>
<evidence type="ECO:0000256" key="7">
    <source>
        <dbReference type="ARBA" id="ARBA00022968"/>
    </source>
</evidence>
<reference evidence="15" key="1">
    <citation type="submission" date="2019-12" db="EMBL/GenBank/DDBJ databases">
        <title>Genome sequencing and annotation of Brassica cretica.</title>
        <authorList>
            <person name="Studholme D.J."/>
            <person name="Sarris P.F."/>
        </authorList>
    </citation>
    <scope>NUCLEOTIDE SEQUENCE</scope>
    <source>
        <strain evidence="15">PFS-001/15</strain>
        <tissue evidence="15">Leaf</tissue>
    </source>
</reference>
<dbReference type="GO" id="GO:0016020">
    <property type="term" value="C:membrane"/>
    <property type="evidence" value="ECO:0007669"/>
    <property type="project" value="UniProtKB-SubCell"/>
</dbReference>
<evidence type="ECO:0000256" key="10">
    <source>
        <dbReference type="ARBA" id="ARBA00023180"/>
    </source>
</evidence>
<dbReference type="SUPFAM" id="SSF52058">
    <property type="entry name" value="L domain-like"/>
    <property type="match status" value="1"/>
</dbReference>
<dbReference type="GO" id="GO:0006004">
    <property type="term" value="P:fucose metabolic process"/>
    <property type="evidence" value="ECO:0007669"/>
    <property type="project" value="UniProtKB-KW"/>
</dbReference>
<dbReference type="PROSITE" id="PS51450">
    <property type="entry name" value="LRR"/>
    <property type="match status" value="1"/>
</dbReference>
<feature type="transmembrane region" description="Helical" evidence="14">
    <location>
        <begin position="52"/>
        <end position="72"/>
    </location>
</feature>
<dbReference type="PANTHER" id="PTHR31741">
    <property type="entry name" value="OS02G0726500 PROTEIN-RELATED"/>
    <property type="match status" value="1"/>
</dbReference>
<keyword evidence="4" id="KW-0328">Glycosyltransferase</keyword>
<dbReference type="PANTHER" id="PTHR31741:SF14">
    <property type="entry name" value="O-FUCOSYLTRANSFERASE 1"/>
    <property type="match status" value="1"/>
</dbReference>
<dbReference type="GO" id="GO:0005802">
    <property type="term" value="C:trans-Golgi network"/>
    <property type="evidence" value="ECO:0007669"/>
    <property type="project" value="TreeGrafter"/>
</dbReference>
<comment type="caution">
    <text evidence="15">The sequence shown here is derived from an EMBL/GenBank/DDBJ whole genome shotgun (WGS) entry which is preliminary data.</text>
</comment>
<dbReference type="EMBL" id="QGKW02000007">
    <property type="protein sequence ID" value="KAF2616917.1"/>
    <property type="molecule type" value="Genomic_DNA"/>
</dbReference>
<keyword evidence="6 14" id="KW-0812">Transmembrane</keyword>
<evidence type="ECO:0000256" key="2">
    <source>
        <dbReference type="ARBA" id="ARBA00004881"/>
    </source>
</evidence>
<evidence type="ECO:0000256" key="14">
    <source>
        <dbReference type="SAM" id="Phobius"/>
    </source>
</evidence>
<evidence type="ECO:0000256" key="12">
    <source>
        <dbReference type="ARBA" id="ARBA00023277"/>
    </source>
</evidence>
<evidence type="ECO:0000256" key="1">
    <source>
        <dbReference type="ARBA" id="ARBA00004606"/>
    </source>
</evidence>
<evidence type="ECO:0000256" key="4">
    <source>
        <dbReference type="ARBA" id="ARBA00022676"/>
    </source>
</evidence>
<comment type="subcellular location">
    <subcellularLocation>
        <location evidence="1">Membrane</location>
        <topology evidence="1">Single-pass type II membrane protein</topology>
    </subcellularLocation>
</comment>
<dbReference type="GO" id="GO:0016757">
    <property type="term" value="F:glycosyltransferase activity"/>
    <property type="evidence" value="ECO:0007669"/>
    <property type="project" value="UniProtKB-KW"/>
</dbReference>
<organism evidence="15 16">
    <name type="scientific">Brassica cretica</name>
    <name type="common">Mustard</name>
    <dbReference type="NCBI Taxonomy" id="69181"/>
    <lineage>
        <taxon>Eukaryota</taxon>
        <taxon>Viridiplantae</taxon>
        <taxon>Streptophyta</taxon>
        <taxon>Embryophyta</taxon>
        <taxon>Tracheophyta</taxon>
        <taxon>Spermatophyta</taxon>
        <taxon>Magnoliopsida</taxon>
        <taxon>eudicotyledons</taxon>
        <taxon>Gunneridae</taxon>
        <taxon>Pentapetalae</taxon>
        <taxon>rosids</taxon>
        <taxon>malvids</taxon>
        <taxon>Brassicales</taxon>
        <taxon>Brassicaceae</taxon>
        <taxon>Brassiceae</taxon>
        <taxon>Brassica</taxon>
    </lineage>
</organism>
<evidence type="ECO:0000256" key="13">
    <source>
        <dbReference type="ARBA" id="ARBA00030350"/>
    </source>
</evidence>
<dbReference type="InterPro" id="IPR032675">
    <property type="entry name" value="LRR_dom_sf"/>
</dbReference>
<evidence type="ECO:0000256" key="3">
    <source>
        <dbReference type="ARBA" id="ARBA00007737"/>
    </source>
</evidence>
<dbReference type="AlphaFoldDB" id="A0A8S9MEI7"/>
<proteinExistence type="inferred from homology"/>
<keyword evidence="9 14" id="KW-0472">Membrane</keyword>
<gene>
    <name evidence="15" type="ORF">F2Q68_00042777</name>
</gene>
<dbReference type="InterPro" id="IPR019378">
    <property type="entry name" value="GDP-Fuc_O-FucTrfase"/>
</dbReference>
<keyword evidence="12" id="KW-0119">Carbohydrate metabolism</keyword>
<comment type="similarity">
    <text evidence="3">Belongs to the glycosyltransferase GT106 family.</text>
</comment>
<evidence type="ECO:0000256" key="6">
    <source>
        <dbReference type="ARBA" id="ARBA00022692"/>
    </source>
</evidence>
<evidence type="ECO:0000256" key="9">
    <source>
        <dbReference type="ARBA" id="ARBA00023136"/>
    </source>
</evidence>
<evidence type="ECO:0000256" key="5">
    <source>
        <dbReference type="ARBA" id="ARBA00022679"/>
    </source>
</evidence>
<protein>
    <recommendedName>
        <fullName evidence="13">O-fucosyltransferase family protein</fullName>
    </recommendedName>
</protein>
<evidence type="ECO:0000256" key="11">
    <source>
        <dbReference type="ARBA" id="ARBA00023253"/>
    </source>
</evidence>
<keyword evidence="7" id="KW-0735">Signal-anchor</keyword>
<name>A0A8S9MEI7_BRACR</name>
<keyword evidence="11" id="KW-0294">Fucose metabolism</keyword>
<dbReference type="Proteomes" id="UP000712281">
    <property type="component" value="Unassembled WGS sequence"/>
</dbReference>
<evidence type="ECO:0000256" key="8">
    <source>
        <dbReference type="ARBA" id="ARBA00022989"/>
    </source>
</evidence>
<keyword evidence="8 14" id="KW-1133">Transmembrane helix</keyword>
<comment type="pathway">
    <text evidence="2">Glycan metabolism.</text>
</comment>
<evidence type="ECO:0000313" key="15">
    <source>
        <dbReference type="EMBL" id="KAF2616917.1"/>
    </source>
</evidence>
<accession>A0A8S9MEI7</accession>
<keyword evidence="10" id="KW-0325">Glycoprotein</keyword>
<sequence length="389" mass="43998">MMRKGWNERALLIEVTKRRRSQRLDHYNGHIFIIITPNAMRRLGSHRIHGRMVAKLSIGVIVLLICTLSLLFSANVGRDPEPARSSKVVICGRVWILSSDFVAGDISSSCGNNVVEELWESAESGGWRPSSAPRSDWPPPTEETNGYLRVRCNGGLNQQRSAICNAVLAARIMNATLVLPELDANSFWHDDSGGFQGIYDVEHFIETLKCDVKIVGMIPDVHKKIKAFQAMTQHSAIYLTPFSHRLAEEIDNPEYQRLSFFIDTLVSLPFPRPDQIEILMAFKNEFPILKCDSAEEYYSYQKTEYWTSKDFKSFDGVVFDSETGVVTELDLEGACLSGSLSANSSLFRLHHLRYLLLSDNYFDSFSFLPGLGKLTNLEFLDLSYMGFSR</sequence>
<evidence type="ECO:0000313" key="16">
    <source>
        <dbReference type="Proteomes" id="UP000712281"/>
    </source>
</evidence>